<dbReference type="SUPFAM" id="SSF63380">
    <property type="entry name" value="Riboflavin synthase domain-like"/>
    <property type="match status" value="1"/>
</dbReference>
<keyword evidence="4" id="KW-0560">Oxidoreductase</keyword>
<dbReference type="PROSITE" id="PS51384">
    <property type="entry name" value="FAD_FR"/>
    <property type="match status" value="1"/>
</dbReference>
<feature type="transmembrane region" description="Helical" evidence="6">
    <location>
        <begin position="592"/>
        <end position="609"/>
    </location>
</feature>
<dbReference type="InterPro" id="IPR050369">
    <property type="entry name" value="RBOH/FRE"/>
</dbReference>
<dbReference type="EnsemblProtists" id="PYU1_T008514">
    <property type="protein sequence ID" value="PYU1_T008514"/>
    <property type="gene ID" value="PYU1_G008498"/>
</dbReference>
<comment type="subcellular location">
    <subcellularLocation>
        <location evidence="1">Membrane</location>
        <topology evidence="1">Multi-pass membrane protein</topology>
    </subcellularLocation>
</comment>
<dbReference type="InterPro" id="IPR017927">
    <property type="entry name" value="FAD-bd_FR_type"/>
</dbReference>
<feature type="transmembrane region" description="Helical" evidence="6">
    <location>
        <begin position="250"/>
        <end position="274"/>
    </location>
</feature>
<dbReference type="Pfam" id="PF08022">
    <property type="entry name" value="FAD_binding_8"/>
    <property type="match status" value="1"/>
</dbReference>
<evidence type="ECO:0000256" key="2">
    <source>
        <dbReference type="ARBA" id="ARBA00022692"/>
    </source>
</evidence>
<feature type="domain" description="FAD-binding FR-type" evidence="7">
    <location>
        <begin position="324"/>
        <end position="447"/>
    </location>
</feature>
<evidence type="ECO:0000256" key="3">
    <source>
        <dbReference type="ARBA" id="ARBA00022989"/>
    </source>
</evidence>
<evidence type="ECO:0000256" key="6">
    <source>
        <dbReference type="SAM" id="Phobius"/>
    </source>
</evidence>
<feature type="transmembrane region" description="Helical" evidence="6">
    <location>
        <begin position="64"/>
        <end position="86"/>
    </location>
</feature>
<reference evidence="8" key="3">
    <citation type="submission" date="2015-02" db="UniProtKB">
        <authorList>
            <consortium name="EnsemblProtists"/>
        </authorList>
    </citation>
    <scope>IDENTIFICATION</scope>
    <source>
        <strain evidence="8">DAOM BR144</strain>
    </source>
</reference>
<dbReference type="GO" id="GO:0016491">
    <property type="term" value="F:oxidoreductase activity"/>
    <property type="evidence" value="ECO:0007669"/>
    <property type="project" value="UniProtKB-KW"/>
</dbReference>
<evidence type="ECO:0000313" key="8">
    <source>
        <dbReference type="EnsemblProtists" id="PYU1_T008514"/>
    </source>
</evidence>
<dbReference type="InterPro" id="IPR013121">
    <property type="entry name" value="Fe_red_NAD-bd_6"/>
</dbReference>
<protein>
    <recommendedName>
        <fullName evidence="7">FAD-binding FR-type domain-containing protein</fullName>
    </recommendedName>
</protein>
<evidence type="ECO:0000313" key="9">
    <source>
        <dbReference type="Proteomes" id="UP000019132"/>
    </source>
</evidence>
<dbReference type="HOGENOM" id="CLU_004129_3_0_1"/>
<dbReference type="OMA" id="NYLWASI"/>
<proteinExistence type="predicted"/>
<dbReference type="SFLD" id="SFLDS00052">
    <property type="entry name" value="Ferric_Reductase_Domain"/>
    <property type="match status" value="1"/>
</dbReference>
<dbReference type="InterPro" id="IPR013112">
    <property type="entry name" value="FAD-bd_8"/>
</dbReference>
<dbReference type="Pfam" id="PF01794">
    <property type="entry name" value="Ferric_reduct"/>
    <property type="match status" value="1"/>
</dbReference>
<accession>K3WU67</accession>
<feature type="transmembrane region" description="Helical" evidence="6">
    <location>
        <begin position="107"/>
        <end position="137"/>
    </location>
</feature>
<dbReference type="CDD" id="cd06186">
    <property type="entry name" value="NOX_Duox_like_FAD_NADP"/>
    <property type="match status" value="1"/>
</dbReference>
<dbReference type="GO" id="GO:0005886">
    <property type="term" value="C:plasma membrane"/>
    <property type="evidence" value="ECO:0007669"/>
    <property type="project" value="TreeGrafter"/>
</dbReference>
<dbReference type="InterPro" id="IPR039261">
    <property type="entry name" value="FNR_nucleotide-bd"/>
</dbReference>
<keyword evidence="3 6" id="KW-1133">Transmembrane helix</keyword>
<dbReference type="eggNOG" id="KOG0039">
    <property type="taxonomic scope" value="Eukaryota"/>
</dbReference>
<dbReference type="InterPro" id="IPR013130">
    <property type="entry name" value="Fe3_Rdtase_TM_dom"/>
</dbReference>
<sequence>MAHLAIAGCIAIYAFGQVVYLSPLIKTDLVAISGPWWGVTVSHSPEGALKLKGGHAEMLRPTFFILYGVLPLLLSSVLVEVIRDPISRRVASRSVMRIGAFMRRKPWIFGSLSPFGYGELLFQGFIVVGNVLMFYFAWHYERQYIPAPGEPYTFDTVLQITGIVFGYSCVFNMAFLFLPSTRNCAWMEFLDISYTNGVKYHRWLGVATLVTGVAHAMPFYWLWARLGTIWEMSLPCFDCALDYSSKGYGIWFNVFGEISLFFLLLVGVTSIPWVRRKMFETFYYTHHLYILGVVFAVMHWVTCIWWFLPTLVVYLISRAISTWNALHPVQVVEFTALADDIVKIVLTRSTTTGGGGEFQIGQFVYLNVPAISKLQWHAFTISSSPRSSATTFTVLLKSLGDWTRDLVVLAEKKTNGVTLVNGSKPIEQQQQQTTMLVDGFYGSSLQCYDEFSTLCLVGGGIGVTPLFAILEDILATLSGSDKNVDSQTCHKQQRVHFVFSFRELSLLEEIHPVLSKLKELDSAQQHFTTHFFLTRAPSDAALNTRIDYDRLCNSANHNQSSSVAKSTAALDSALYFAPQPFAEPLRSRRARIIVYVVTLCWSTLLVLWLEFGGGKLMQSGTQWWPLENFVEISVVFVIPVLVSFVALVVDTKVSKWGNMVSTSSNTKRQSLFGGHSDIQNYQSVDMVDTLSTSSMLPINASDVVTFGDLLSEYNVTIGKRPDMARILTQMHSEFKASGPHLSSNSALEAQKHQIGVFISGPEALKSATEEVVSKLGAHDFDIHEEEFEL</sequence>
<evidence type="ECO:0000256" key="5">
    <source>
        <dbReference type="ARBA" id="ARBA00023136"/>
    </source>
</evidence>
<keyword evidence="2 6" id="KW-0812">Transmembrane</keyword>
<evidence type="ECO:0000256" key="1">
    <source>
        <dbReference type="ARBA" id="ARBA00004141"/>
    </source>
</evidence>
<feature type="transmembrane region" description="Helical" evidence="6">
    <location>
        <begin position="451"/>
        <end position="470"/>
    </location>
</feature>
<dbReference type="STRING" id="431595.K3WU67"/>
<name>K3WU67_GLOUD</name>
<dbReference type="PANTHER" id="PTHR11972:SF193">
    <property type="entry name" value="FAD-BINDING FR-TYPE DOMAIN-CONTAINING PROTEIN"/>
    <property type="match status" value="1"/>
</dbReference>
<feature type="transmembrane region" description="Helical" evidence="6">
    <location>
        <begin position="200"/>
        <end position="223"/>
    </location>
</feature>
<dbReference type="Proteomes" id="UP000019132">
    <property type="component" value="Unassembled WGS sequence"/>
</dbReference>
<dbReference type="AlphaFoldDB" id="K3WU67"/>
<evidence type="ECO:0000259" key="7">
    <source>
        <dbReference type="PROSITE" id="PS51384"/>
    </source>
</evidence>
<dbReference type="InterPro" id="IPR017938">
    <property type="entry name" value="Riboflavin_synthase-like_b-brl"/>
</dbReference>
<keyword evidence="5 6" id="KW-0472">Membrane</keyword>
<keyword evidence="9" id="KW-1185">Reference proteome</keyword>
<dbReference type="SUPFAM" id="SSF52343">
    <property type="entry name" value="Ferredoxin reductase-like, C-terminal NADP-linked domain"/>
    <property type="match status" value="1"/>
</dbReference>
<reference evidence="9" key="1">
    <citation type="journal article" date="2010" name="Genome Biol.">
        <title>Genome sequence of the necrotrophic plant pathogen Pythium ultimum reveals original pathogenicity mechanisms and effector repertoire.</title>
        <authorList>
            <person name="Levesque C.A."/>
            <person name="Brouwer H."/>
            <person name="Cano L."/>
            <person name="Hamilton J.P."/>
            <person name="Holt C."/>
            <person name="Huitema E."/>
            <person name="Raffaele S."/>
            <person name="Robideau G.P."/>
            <person name="Thines M."/>
            <person name="Win J."/>
            <person name="Zerillo M.M."/>
            <person name="Beakes G.W."/>
            <person name="Boore J.L."/>
            <person name="Busam D."/>
            <person name="Dumas B."/>
            <person name="Ferriera S."/>
            <person name="Fuerstenberg S.I."/>
            <person name="Gachon C.M."/>
            <person name="Gaulin E."/>
            <person name="Govers F."/>
            <person name="Grenville-Briggs L."/>
            <person name="Horner N."/>
            <person name="Hostetler J."/>
            <person name="Jiang R.H."/>
            <person name="Johnson J."/>
            <person name="Krajaejun T."/>
            <person name="Lin H."/>
            <person name="Meijer H.J."/>
            <person name="Moore B."/>
            <person name="Morris P."/>
            <person name="Phuntmart V."/>
            <person name="Puiu D."/>
            <person name="Shetty J."/>
            <person name="Stajich J.E."/>
            <person name="Tripathy S."/>
            <person name="Wawra S."/>
            <person name="van West P."/>
            <person name="Whitty B.R."/>
            <person name="Coutinho P.M."/>
            <person name="Henrissat B."/>
            <person name="Martin F."/>
            <person name="Thomas P.D."/>
            <person name="Tyler B.M."/>
            <person name="De Vries R.P."/>
            <person name="Kamoun S."/>
            <person name="Yandell M."/>
            <person name="Tisserat N."/>
            <person name="Buell C.R."/>
        </authorList>
    </citation>
    <scope>NUCLEOTIDE SEQUENCE</scope>
    <source>
        <strain evidence="9">DAOM:BR144</strain>
    </source>
</reference>
<dbReference type="Gene3D" id="3.40.50.80">
    <property type="entry name" value="Nucleotide-binding domain of ferredoxin-NADP reductase (FNR) module"/>
    <property type="match status" value="1"/>
</dbReference>
<dbReference type="Gene3D" id="2.40.30.10">
    <property type="entry name" value="Translation factors"/>
    <property type="match status" value="1"/>
</dbReference>
<organism evidence="8 9">
    <name type="scientific">Globisporangium ultimum (strain ATCC 200006 / CBS 805.95 / DAOM BR144)</name>
    <name type="common">Pythium ultimum</name>
    <dbReference type="NCBI Taxonomy" id="431595"/>
    <lineage>
        <taxon>Eukaryota</taxon>
        <taxon>Sar</taxon>
        <taxon>Stramenopiles</taxon>
        <taxon>Oomycota</taxon>
        <taxon>Peronosporomycetes</taxon>
        <taxon>Pythiales</taxon>
        <taxon>Pythiaceae</taxon>
        <taxon>Globisporangium</taxon>
    </lineage>
</organism>
<dbReference type="SFLD" id="SFLDG01168">
    <property type="entry name" value="Ferric_reductase_subgroup_(FRE"/>
    <property type="match status" value="1"/>
</dbReference>
<evidence type="ECO:0000256" key="4">
    <source>
        <dbReference type="ARBA" id="ARBA00023002"/>
    </source>
</evidence>
<feature type="transmembrane region" description="Helical" evidence="6">
    <location>
        <begin position="157"/>
        <end position="179"/>
    </location>
</feature>
<dbReference type="EMBL" id="GL376613">
    <property type="status" value="NOT_ANNOTATED_CDS"/>
    <property type="molecule type" value="Genomic_DNA"/>
</dbReference>
<dbReference type="VEuPathDB" id="FungiDB:PYU1_G008498"/>
<reference evidence="9" key="2">
    <citation type="submission" date="2010-04" db="EMBL/GenBank/DDBJ databases">
        <authorList>
            <person name="Buell R."/>
            <person name="Hamilton J."/>
            <person name="Hostetler J."/>
        </authorList>
    </citation>
    <scope>NUCLEOTIDE SEQUENCE [LARGE SCALE GENOMIC DNA]</scope>
    <source>
        <strain evidence="9">DAOM:BR144</strain>
    </source>
</reference>
<dbReference type="Pfam" id="PF08030">
    <property type="entry name" value="NAD_binding_6"/>
    <property type="match status" value="1"/>
</dbReference>
<feature type="transmembrane region" description="Helical" evidence="6">
    <location>
        <begin position="286"/>
        <end position="308"/>
    </location>
</feature>
<dbReference type="PANTHER" id="PTHR11972">
    <property type="entry name" value="NADPH OXIDASE"/>
    <property type="match status" value="1"/>
</dbReference>
<dbReference type="InParanoid" id="K3WU67"/>
<feature type="transmembrane region" description="Helical" evidence="6">
    <location>
        <begin position="629"/>
        <end position="649"/>
    </location>
</feature>